<evidence type="ECO:0000313" key="1">
    <source>
        <dbReference type="EMBL" id="ELY83718.1"/>
    </source>
</evidence>
<dbReference type="AlphaFoldDB" id="L9ZEU6"/>
<dbReference type="EMBL" id="AOII01000007">
    <property type="protein sequence ID" value="ELY83718.1"/>
    <property type="molecule type" value="Genomic_DNA"/>
</dbReference>
<reference evidence="1 2" key="1">
    <citation type="journal article" date="2014" name="PLoS Genet.">
        <title>Phylogenetically driven sequencing of extremely halophilic archaea reveals strategies for static and dynamic osmo-response.</title>
        <authorList>
            <person name="Becker E.A."/>
            <person name="Seitzer P.M."/>
            <person name="Tritt A."/>
            <person name="Larsen D."/>
            <person name="Krusor M."/>
            <person name="Yao A.I."/>
            <person name="Wu D."/>
            <person name="Madern D."/>
            <person name="Eisen J.A."/>
            <person name="Darling A.E."/>
            <person name="Facciotti M.T."/>
        </authorList>
    </citation>
    <scope>NUCLEOTIDE SEQUENCE [LARGE SCALE GENOMIC DNA]</scope>
    <source>
        <strain evidence="1 2">DSM 3751</strain>
    </source>
</reference>
<accession>L9ZEU6</accession>
<organism evidence="1 2">
    <name type="scientific">Natrinema pallidum DSM 3751</name>
    <dbReference type="NCBI Taxonomy" id="1227495"/>
    <lineage>
        <taxon>Archaea</taxon>
        <taxon>Methanobacteriati</taxon>
        <taxon>Methanobacteriota</taxon>
        <taxon>Stenosarchaea group</taxon>
        <taxon>Halobacteria</taxon>
        <taxon>Halobacteriales</taxon>
        <taxon>Natrialbaceae</taxon>
        <taxon>Natrinema</taxon>
    </lineage>
</organism>
<evidence type="ECO:0000313" key="2">
    <source>
        <dbReference type="Proteomes" id="UP000011618"/>
    </source>
</evidence>
<feature type="non-terminal residue" evidence="1">
    <location>
        <position position="1"/>
    </location>
</feature>
<comment type="caution">
    <text evidence="1">The sequence shown here is derived from an EMBL/GenBank/DDBJ whole genome shotgun (WGS) entry which is preliminary data.</text>
</comment>
<gene>
    <name evidence="1" type="ORF">C487_00360</name>
</gene>
<protein>
    <submittedName>
        <fullName evidence="1">Uncharacterized protein</fullName>
    </submittedName>
</protein>
<sequence length="62" mass="6972">REPLERLPTLFESISIQIPRNRVVLGLSSDVILGVSACMPNVFPLTMGAFRRFVRVTILFVV</sequence>
<name>L9ZEU6_9EURY</name>
<dbReference type="Proteomes" id="UP000011618">
    <property type="component" value="Unassembled WGS sequence"/>
</dbReference>
<proteinExistence type="predicted"/>